<feature type="region of interest" description="Disordered" evidence="7">
    <location>
        <begin position="411"/>
        <end position="437"/>
    </location>
</feature>
<dbReference type="OrthoDB" id="419537at2759"/>
<dbReference type="PROSITE" id="PS51748">
    <property type="entry name" value="HEXOKINASE_2"/>
    <property type="match status" value="1"/>
</dbReference>
<feature type="domain" description="Hexokinase C-terminal" evidence="9">
    <location>
        <begin position="221"/>
        <end position="409"/>
    </location>
</feature>
<dbReference type="AlphaFoldDB" id="A0A9P5BFM9"/>
<dbReference type="InterPro" id="IPR043129">
    <property type="entry name" value="ATPase_NBD"/>
</dbReference>
<evidence type="ECO:0000256" key="2">
    <source>
        <dbReference type="ARBA" id="ARBA00022679"/>
    </source>
</evidence>
<dbReference type="GO" id="GO:0005829">
    <property type="term" value="C:cytosol"/>
    <property type="evidence" value="ECO:0007669"/>
    <property type="project" value="TreeGrafter"/>
</dbReference>
<evidence type="ECO:0000256" key="7">
    <source>
        <dbReference type="SAM" id="MobiDB-lite"/>
    </source>
</evidence>
<dbReference type="Pfam" id="PF00349">
    <property type="entry name" value="Hexokinase_1"/>
    <property type="match status" value="1"/>
</dbReference>
<dbReference type="Proteomes" id="UP000737391">
    <property type="component" value="Unassembled WGS sequence"/>
</dbReference>
<evidence type="ECO:0000313" key="11">
    <source>
        <dbReference type="Proteomes" id="UP000737391"/>
    </source>
</evidence>
<dbReference type="GO" id="GO:0001678">
    <property type="term" value="P:intracellular glucose homeostasis"/>
    <property type="evidence" value="ECO:0007669"/>
    <property type="project" value="InterPro"/>
</dbReference>
<dbReference type="PRINTS" id="PR00475">
    <property type="entry name" value="HEXOKINASE"/>
</dbReference>
<dbReference type="InterPro" id="IPR022672">
    <property type="entry name" value="Hexokinase_N"/>
</dbReference>
<dbReference type="EC" id="2.7.1.-" evidence="6"/>
<evidence type="ECO:0000313" key="10">
    <source>
        <dbReference type="EMBL" id="KAF4500537.1"/>
    </source>
</evidence>
<dbReference type="GO" id="GO:0005536">
    <property type="term" value="F:D-glucose binding"/>
    <property type="evidence" value="ECO:0007669"/>
    <property type="project" value="InterPro"/>
</dbReference>
<sequence length="540" mass="58654">MLEDGLGDSQQATVQSVAHEFEVGSEKIQEITNYFVKQIKHGLKDNHAYQIPSFVTQIPSGREKGLFLAVDLGGTNCRVCAVTLHGDSTFDVFQRKHLIPHDIRVHSSHKPLFHSIALKIQDLLREHTSERNSESSNVSFNLGFTFSFTCEQTSISSGTLVHWDKGWDIPSTLGRDPCALLQEAIDEISLPVRVRVLANDAVGTLLTRAYTSKTKNSTLASIILGTGTNAAYIERISNIQRLDTTADGAQHSNSDGIMVINTEWGSWDDGLRVLPQTRFDKLVDESSSDPGCGLLEKMVSGMYLGELLRLSLLDLVRNSALDMSFPDESPVYMHMGVESAFLSKIAESTPENSPSALSYITDTLVATGVTSKDLQTIQMLATVIVKRSARLVGAGLAAILLQSGRLDTSSMSQKTGLGAHTHQIHEKSASTETGSRPNTFTRFIRRIFGCIRPEEPSPTSTSGSSCDSKDTLETSEIADEVIDIAVDGSLFEFHSAFESFMRTALRDVEVIGKANEARIKIELTRDGSGTGAALIAAAAA</sequence>
<dbReference type="InterPro" id="IPR022673">
    <property type="entry name" value="Hexokinase_C"/>
</dbReference>
<keyword evidence="6" id="KW-0324">Glycolysis</keyword>
<evidence type="ECO:0000256" key="4">
    <source>
        <dbReference type="ARBA" id="ARBA00022777"/>
    </source>
</evidence>
<dbReference type="GO" id="GO:0005739">
    <property type="term" value="C:mitochondrion"/>
    <property type="evidence" value="ECO:0007669"/>
    <property type="project" value="TreeGrafter"/>
</dbReference>
<dbReference type="PANTHER" id="PTHR19443:SF30">
    <property type="entry name" value="GLUCOKINASE-1-RELATED"/>
    <property type="match status" value="1"/>
</dbReference>
<protein>
    <recommendedName>
        <fullName evidence="6">Phosphotransferase</fullName>
        <ecNumber evidence="6">2.7.1.-</ecNumber>
    </recommendedName>
</protein>
<evidence type="ECO:0000259" key="9">
    <source>
        <dbReference type="Pfam" id="PF03727"/>
    </source>
</evidence>
<evidence type="ECO:0000259" key="8">
    <source>
        <dbReference type="Pfam" id="PF00349"/>
    </source>
</evidence>
<dbReference type="GO" id="GO:0006096">
    <property type="term" value="P:glycolytic process"/>
    <property type="evidence" value="ECO:0007669"/>
    <property type="project" value="UniProtKB-KW"/>
</dbReference>
<dbReference type="GO" id="GO:0004340">
    <property type="term" value="F:glucokinase activity"/>
    <property type="evidence" value="ECO:0007669"/>
    <property type="project" value="TreeGrafter"/>
</dbReference>
<proteinExistence type="inferred from homology"/>
<reference evidence="10" key="1">
    <citation type="submission" date="2020-01" db="EMBL/GenBank/DDBJ databases">
        <title>Identification and distribution of gene clusters putatively required for synthesis of sphingolipid metabolism inhibitors in phylogenetically diverse species of the filamentous fungus Fusarium.</title>
        <authorList>
            <person name="Kim H.-S."/>
            <person name="Busman M."/>
            <person name="Brown D.W."/>
            <person name="Divon H."/>
            <person name="Uhlig S."/>
            <person name="Proctor R.H."/>
        </authorList>
    </citation>
    <scope>NUCLEOTIDE SEQUENCE</scope>
    <source>
        <strain evidence="10">NRRL 31653</strain>
    </source>
</reference>
<feature type="domain" description="Hexokinase N-terminal" evidence="8">
    <location>
        <begin position="14"/>
        <end position="210"/>
    </location>
</feature>
<keyword evidence="3 6" id="KW-0547">Nucleotide-binding</keyword>
<comment type="caution">
    <text evidence="10">The sequence shown here is derived from an EMBL/GenBank/DDBJ whole genome shotgun (WGS) entry which is preliminary data.</text>
</comment>
<gene>
    <name evidence="10" type="ORF">FAGAP_3270</name>
</gene>
<keyword evidence="2 6" id="KW-0808">Transferase</keyword>
<dbReference type="PANTHER" id="PTHR19443">
    <property type="entry name" value="HEXOKINASE"/>
    <property type="match status" value="1"/>
</dbReference>
<keyword evidence="11" id="KW-1185">Reference proteome</keyword>
<dbReference type="InterPro" id="IPR001312">
    <property type="entry name" value="Hexokinase"/>
</dbReference>
<dbReference type="Pfam" id="PF03727">
    <property type="entry name" value="Hexokinase_2"/>
    <property type="match status" value="2"/>
</dbReference>
<evidence type="ECO:0000256" key="6">
    <source>
        <dbReference type="RuleBase" id="RU362007"/>
    </source>
</evidence>
<dbReference type="GO" id="GO:0005524">
    <property type="term" value="F:ATP binding"/>
    <property type="evidence" value="ECO:0007669"/>
    <property type="project" value="UniProtKB-UniRule"/>
</dbReference>
<organism evidence="10 11">
    <name type="scientific">Fusarium agapanthi</name>
    <dbReference type="NCBI Taxonomy" id="1803897"/>
    <lineage>
        <taxon>Eukaryota</taxon>
        <taxon>Fungi</taxon>
        <taxon>Dikarya</taxon>
        <taxon>Ascomycota</taxon>
        <taxon>Pezizomycotina</taxon>
        <taxon>Sordariomycetes</taxon>
        <taxon>Hypocreomycetidae</taxon>
        <taxon>Hypocreales</taxon>
        <taxon>Nectriaceae</taxon>
        <taxon>Fusarium</taxon>
        <taxon>Fusarium fujikuroi species complex</taxon>
    </lineage>
</organism>
<accession>A0A9P5BFM9</accession>
<evidence type="ECO:0000256" key="3">
    <source>
        <dbReference type="ARBA" id="ARBA00022741"/>
    </source>
</evidence>
<evidence type="ECO:0000256" key="5">
    <source>
        <dbReference type="ARBA" id="ARBA00022840"/>
    </source>
</evidence>
<feature type="domain" description="Hexokinase C-terminal" evidence="9">
    <location>
        <begin position="479"/>
        <end position="537"/>
    </location>
</feature>
<dbReference type="Gene3D" id="3.40.367.20">
    <property type="match status" value="2"/>
</dbReference>
<dbReference type="SUPFAM" id="SSF53067">
    <property type="entry name" value="Actin-like ATPase domain"/>
    <property type="match status" value="2"/>
</dbReference>
<dbReference type="GO" id="GO:0006006">
    <property type="term" value="P:glucose metabolic process"/>
    <property type="evidence" value="ECO:0007669"/>
    <property type="project" value="TreeGrafter"/>
</dbReference>
<dbReference type="Gene3D" id="3.30.420.40">
    <property type="match status" value="1"/>
</dbReference>
<keyword evidence="4 6" id="KW-0418">Kinase</keyword>
<keyword evidence="5 6" id="KW-0067">ATP-binding</keyword>
<comment type="similarity">
    <text evidence="1 6">Belongs to the hexokinase family.</text>
</comment>
<name>A0A9P5BFM9_9HYPO</name>
<dbReference type="GO" id="GO:0008865">
    <property type="term" value="F:fructokinase activity"/>
    <property type="evidence" value="ECO:0007669"/>
    <property type="project" value="TreeGrafter"/>
</dbReference>
<dbReference type="EMBL" id="LUFC02000187">
    <property type="protein sequence ID" value="KAF4500537.1"/>
    <property type="molecule type" value="Genomic_DNA"/>
</dbReference>
<evidence type="ECO:0000256" key="1">
    <source>
        <dbReference type="ARBA" id="ARBA00009225"/>
    </source>
</evidence>